<gene>
    <name evidence="2" type="ORF">SPIL2461_LOCUS7548</name>
</gene>
<dbReference type="EMBL" id="CAJNIZ010011899">
    <property type="protein sequence ID" value="CAE7326317.1"/>
    <property type="molecule type" value="Genomic_DNA"/>
</dbReference>
<feature type="compositionally biased region" description="Basic residues" evidence="1">
    <location>
        <begin position="14"/>
        <end position="24"/>
    </location>
</feature>
<keyword evidence="3" id="KW-1185">Reference proteome</keyword>
<name>A0A812NLB3_SYMPI</name>
<evidence type="ECO:0000313" key="3">
    <source>
        <dbReference type="Proteomes" id="UP000649617"/>
    </source>
</evidence>
<protein>
    <submittedName>
        <fullName evidence="2">Uncharacterized protein</fullName>
    </submittedName>
</protein>
<comment type="caution">
    <text evidence="2">The sequence shown here is derived from an EMBL/GenBank/DDBJ whole genome shotgun (WGS) entry which is preliminary data.</text>
</comment>
<dbReference type="Proteomes" id="UP000649617">
    <property type="component" value="Unassembled WGS sequence"/>
</dbReference>
<sequence length="88" mass="10402">AMSKPEKDKEIRRNKGKARGRGHRFPVVVSEKVSLNDSMELAKERDFINIRQFRHECKKRWGYKKAKAKELRKQYLGDSKIAKAEDQQ</sequence>
<feature type="compositionally biased region" description="Basic and acidic residues" evidence="1">
    <location>
        <begin position="1"/>
        <end position="13"/>
    </location>
</feature>
<reference evidence="2" key="1">
    <citation type="submission" date="2021-02" db="EMBL/GenBank/DDBJ databases">
        <authorList>
            <person name="Dougan E. K."/>
            <person name="Rhodes N."/>
            <person name="Thang M."/>
            <person name="Chan C."/>
        </authorList>
    </citation>
    <scope>NUCLEOTIDE SEQUENCE</scope>
</reference>
<feature type="region of interest" description="Disordered" evidence="1">
    <location>
        <begin position="1"/>
        <end position="24"/>
    </location>
</feature>
<feature type="non-terminal residue" evidence="2">
    <location>
        <position position="1"/>
    </location>
</feature>
<organism evidence="2 3">
    <name type="scientific">Symbiodinium pilosum</name>
    <name type="common">Dinoflagellate</name>
    <dbReference type="NCBI Taxonomy" id="2952"/>
    <lineage>
        <taxon>Eukaryota</taxon>
        <taxon>Sar</taxon>
        <taxon>Alveolata</taxon>
        <taxon>Dinophyceae</taxon>
        <taxon>Suessiales</taxon>
        <taxon>Symbiodiniaceae</taxon>
        <taxon>Symbiodinium</taxon>
    </lineage>
</organism>
<dbReference type="OrthoDB" id="428714at2759"/>
<proteinExistence type="predicted"/>
<dbReference type="AlphaFoldDB" id="A0A812NLB3"/>
<evidence type="ECO:0000313" key="2">
    <source>
        <dbReference type="EMBL" id="CAE7326317.1"/>
    </source>
</evidence>
<feature type="non-terminal residue" evidence="2">
    <location>
        <position position="88"/>
    </location>
</feature>
<evidence type="ECO:0000256" key="1">
    <source>
        <dbReference type="SAM" id="MobiDB-lite"/>
    </source>
</evidence>
<accession>A0A812NLB3</accession>